<dbReference type="GO" id="GO:0005829">
    <property type="term" value="C:cytosol"/>
    <property type="evidence" value="ECO:0007669"/>
    <property type="project" value="TreeGrafter"/>
</dbReference>
<organism evidence="13 14">
    <name type="scientific">Mesomycoplasma ovipneumoniae 14811</name>
    <dbReference type="NCBI Taxonomy" id="1188239"/>
    <lineage>
        <taxon>Bacteria</taxon>
        <taxon>Bacillati</taxon>
        <taxon>Mycoplasmatota</taxon>
        <taxon>Mycoplasmoidales</taxon>
        <taxon>Metamycoplasmataceae</taxon>
        <taxon>Mesomycoplasma</taxon>
    </lineage>
</organism>
<dbReference type="InterPro" id="IPR013155">
    <property type="entry name" value="M/V/L/I-tRNA-synth_anticd-bd"/>
</dbReference>
<dbReference type="EMBL" id="JFAD01000025">
    <property type="protein sequence ID" value="EXU61031.1"/>
    <property type="molecule type" value="Genomic_DNA"/>
</dbReference>
<evidence type="ECO:0000256" key="2">
    <source>
        <dbReference type="ARBA" id="ARBA00022598"/>
    </source>
</evidence>
<dbReference type="Gene3D" id="1.10.730.10">
    <property type="entry name" value="Isoleucyl-tRNA Synthetase, Domain 1"/>
    <property type="match status" value="1"/>
</dbReference>
<sequence>MENKYNHKTVEKNRNQKWLDKRFFYASTNPKKPFSIISPPPNVTGHLHLGHAWNIFIQDSLIRFHKLQGFDVLLLPCVDHAGIATQAKVEAFLAEKNISKFDLGRQKFIEKCYEWKDQQYIKIKEQWNKLGIAFDYSKERFTLDSEAQVAVSNFFIKLWEKNLIYRGKRAINWDPKLQTALSNIEVINKPVNQKMYYLKYFLKDSSEFLTVATTRIETISSDVVLAVNPKDKRYLGFIGKEVIHPLTKKIIKIIGDSNVSQDFGSGVMKVSAHSILDFEILEKNGLSAEDCIDDYGNLNKNTLEFEGKNRFEARDLIAKKLENEGLLIKVEDVVSNVGFSQRSGEIVEILKKPQWFVKMDELSQSLISHLNSKDKILFYPRGFEKNLRKWFDKIHDWTISRQLWWGHRIPVWYKNDEFKVQITSPGQGWVQDPDVLDTWFSSGISAFSFLGWPNNSELIKSYFPTSLLVTGWDILFFWVARMYFSSLFVMDKKPFEKVLLHGLIRDEEGRKMSKSLGNGIDPMEIIEKYGSDSLRQMLLFNSSPGKDIRFSVEKLNSAWNLSNKLWNIAKYIKSLDNSYRKPDFIDFWMEGKIYDFKKQIVKNIKKYNFSVIGTEINNFIFGDFSSRYIELIKTRQNGFYARKLLKSVLIILHPFMPFLTDFLMEEIFDEEILEQKMPRVRQFSDNQKVENILEIIDSLRSYRENLQISKKIMLEFCVIDAEFQKEEIDITSKFVFGKWVPNNEFIIKTKNFKISLKIPDEVKKAQEENDKKEIEFLKSEILRAETLLSNQKFVEKAPKEKVELEREKLKKFKEKLDFYQKK</sequence>
<keyword evidence="4 9" id="KW-0067">ATP-binding</keyword>
<comment type="function">
    <text evidence="9">Catalyzes the attachment of valine to tRNA(Val). As ValRS can inadvertently accommodate and process structurally similar amino acids such as threonine, to avoid such errors, it has a 'posttransfer' editing activity that hydrolyzes mischarged Thr-tRNA(Val) in a tRNA-dependent manner.</text>
</comment>
<evidence type="ECO:0000313" key="14">
    <source>
        <dbReference type="Proteomes" id="UP000020977"/>
    </source>
</evidence>
<proteinExistence type="inferred from homology"/>
<dbReference type="InterPro" id="IPR037118">
    <property type="entry name" value="Val-tRNA_synth_C_sf"/>
</dbReference>
<dbReference type="InterPro" id="IPR001412">
    <property type="entry name" value="aa-tRNA-synth_I_CS"/>
</dbReference>
<dbReference type="RefSeq" id="WP_044284277.1">
    <property type="nucleotide sequence ID" value="NZ_JFAD01000025.1"/>
</dbReference>
<reference evidence="13 14" key="1">
    <citation type="submission" date="2014-03" db="EMBL/GenBank/DDBJ databases">
        <title>Genome sequence of Mycoplasma ovipneumoniae strain 14811.</title>
        <authorList>
            <person name="Sirand-Pugnet P."/>
            <person name="Breton M."/>
            <person name="Dordet-Frisoni E."/>
            <person name="Baranowski E."/>
            <person name="Barre A."/>
            <person name="Couture C."/>
            <person name="Dupuy V."/>
            <person name="Gaurivaud P."/>
            <person name="Jacob D."/>
            <person name="Lemaitre C."/>
            <person name="Manso-Silvan L."/>
            <person name="Nikolski M."/>
            <person name="Nouvel L.-X."/>
            <person name="Poumarat F."/>
            <person name="Tardy F."/>
            <person name="Thebault P."/>
            <person name="Theil S."/>
            <person name="Citti C."/>
            <person name="Thiaucourt F."/>
            <person name="Blanchard A."/>
        </authorList>
    </citation>
    <scope>NUCLEOTIDE SEQUENCE [LARGE SCALE GENOMIC DNA]</scope>
    <source>
        <strain evidence="13 14">14811</strain>
    </source>
</reference>
<comment type="catalytic activity">
    <reaction evidence="8 9">
        <text>tRNA(Val) + L-valine + ATP = L-valyl-tRNA(Val) + AMP + diphosphate</text>
        <dbReference type="Rhea" id="RHEA:10704"/>
        <dbReference type="Rhea" id="RHEA-COMP:9672"/>
        <dbReference type="Rhea" id="RHEA-COMP:9708"/>
        <dbReference type="ChEBI" id="CHEBI:30616"/>
        <dbReference type="ChEBI" id="CHEBI:33019"/>
        <dbReference type="ChEBI" id="CHEBI:57762"/>
        <dbReference type="ChEBI" id="CHEBI:78442"/>
        <dbReference type="ChEBI" id="CHEBI:78537"/>
        <dbReference type="ChEBI" id="CHEBI:456215"/>
        <dbReference type="EC" id="6.1.1.9"/>
    </reaction>
</comment>
<dbReference type="PANTHER" id="PTHR11946">
    <property type="entry name" value="VALYL-TRNA SYNTHETASES"/>
    <property type="match status" value="1"/>
</dbReference>
<dbReference type="Proteomes" id="UP000020977">
    <property type="component" value="Unassembled WGS sequence"/>
</dbReference>
<evidence type="ECO:0000256" key="8">
    <source>
        <dbReference type="ARBA" id="ARBA00047552"/>
    </source>
</evidence>
<dbReference type="eggNOG" id="COG0525">
    <property type="taxonomic scope" value="Bacteria"/>
</dbReference>
<gene>
    <name evidence="9 13" type="primary">valS</name>
    <name evidence="13" type="ORF">MOVI_4420</name>
</gene>
<dbReference type="Pfam" id="PF10458">
    <property type="entry name" value="Val_tRNA-synt_C"/>
    <property type="match status" value="1"/>
</dbReference>
<keyword evidence="2 9" id="KW-0436">Ligase</keyword>
<dbReference type="InterPro" id="IPR014729">
    <property type="entry name" value="Rossmann-like_a/b/a_fold"/>
</dbReference>
<dbReference type="EC" id="6.1.1.9" evidence="9"/>
<feature type="domain" description="Aminoacyl-tRNA synthetase class Ia" evidence="10">
    <location>
        <begin position="15"/>
        <end position="422"/>
    </location>
</feature>
<dbReference type="PANTHER" id="PTHR11946:SF93">
    <property type="entry name" value="VALINE--TRNA LIGASE, CHLOROPLASTIC_MITOCHONDRIAL 2"/>
    <property type="match status" value="1"/>
</dbReference>
<evidence type="ECO:0000256" key="1">
    <source>
        <dbReference type="ARBA" id="ARBA00022490"/>
    </source>
</evidence>
<feature type="domain" description="Valyl-tRNA synthetase tRNA-binding arm" evidence="12">
    <location>
        <begin position="771"/>
        <end position="817"/>
    </location>
</feature>
<dbReference type="CDD" id="cd07962">
    <property type="entry name" value="Anticodon_Ia_Val"/>
    <property type="match status" value="1"/>
</dbReference>
<keyword evidence="6 9" id="KW-0175">Coiled coil</keyword>
<evidence type="ECO:0000256" key="7">
    <source>
        <dbReference type="ARBA" id="ARBA00023146"/>
    </source>
</evidence>
<keyword evidence="7 9" id="KW-0030">Aminoacyl-tRNA synthetase</keyword>
<accession>A0A014KVK3</accession>
<feature type="short sequence motif" description="'HIGH' region" evidence="9">
    <location>
        <begin position="41"/>
        <end position="51"/>
    </location>
</feature>
<dbReference type="InterPro" id="IPR019499">
    <property type="entry name" value="Val-tRNA_synth_tRNA-bd"/>
</dbReference>
<dbReference type="NCBIfam" id="TIGR00422">
    <property type="entry name" value="valS"/>
    <property type="match status" value="1"/>
</dbReference>
<dbReference type="InterPro" id="IPR033705">
    <property type="entry name" value="Anticodon_Ia_Val"/>
</dbReference>
<comment type="domain">
    <text evidence="9">ValRS has two distinct active sites: one for aminoacylation and one for editing. The misactivated threonine is translocated from the active site to the editing site.</text>
</comment>
<keyword evidence="5 9" id="KW-0648">Protein biosynthesis</keyword>
<evidence type="ECO:0000256" key="6">
    <source>
        <dbReference type="ARBA" id="ARBA00023054"/>
    </source>
</evidence>
<feature type="short sequence motif" description="'KMSKS' region" evidence="9">
    <location>
        <begin position="511"/>
        <end position="515"/>
    </location>
</feature>
<dbReference type="InterPro" id="IPR002303">
    <property type="entry name" value="Valyl-tRNA_ligase"/>
</dbReference>
<evidence type="ECO:0000256" key="3">
    <source>
        <dbReference type="ARBA" id="ARBA00022741"/>
    </source>
</evidence>
<dbReference type="InterPro" id="IPR009008">
    <property type="entry name" value="Val/Leu/Ile-tRNA-synth_edit"/>
</dbReference>
<dbReference type="NCBIfam" id="NF004349">
    <property type="entry name" value="PRK05729.1"/>
    <property type="match status" value="1"/>
</dbReference>
<dbReference type="Pfam" id="PF08264">
    <property type="entry name" value="Anticodon_1"/>
    <property type="match status" value="1"/>
</dbReference>
<name>A0A014KVK3_9BACT</name>
<comment type="caution">
    <text evidence="13">The sequence shown here is derived from an EMBL/GenBank/DDBJ whole genome shotgun (WGS) entry which is preliminary data.</text>
</comment>
<dbReference type="PRINTS" id="PR00986">
    <property type="entry name" value="TRNASYNTHVAL"/>
</dbReference>
<dbReference type="GO" id="GO:0004832">
    <property type="term" value="F:valine-tRNA ligase activity"/>
    <property type="evidence" value="ECO:0007669"/>
    <property type="project" value="UniProtKB-UniRule"/>
</dbReference>
<dbReference type="AlphaFoldDB" id="A0A014KVK3"/>
<dbReference type="PROSITE" id="PS00178">
    <property type="entry name" value="AA_TRNA_LIGASE_I"/>
    <property type="match status" value="1"/>
</dbReference>
<dbReference type="CDD" id="cd00817">
    <property type="entry name" value="ValRS_core"/>
    <property type="match status" value="1"/>
</dbReference>
<dbReference type="GO" id="GO:0002161">
    <property type="term" value="F:aminoacyl-tRNA deacylase activity"/>
    <property type="evidence" value="ECO:0007669"/>
    <property type="project" value="InterPro"/>
</dbReference>
<evidence type="ECO:0000256" key="9">
    <source>
        <dbReference type="HAMAP-Rule" id="MF_02004"/>
    </source>
</evidence>
<evidence type="ECO:0000256" key="5">
    <source>
        <dbReference type="ARBA" id="ARBA00022917"/>
    </source>
</evidence>
<dbReference type="SUPFAM" id="SSF46589">
    <property type="entry name" value="tRNA-binding arm"/>
    <property type="match status" value="1"/>
</dbReference>
<comment type="subunit">
    <text evidence="9">Monomer.</text>
</comment>
<feature type="domain" description="Methionyl/Valyl/Leucyl/Isoleucyl-tRNA synthetase anticodon-binding" evidence="11">
    <location>
        <begin position="586"/>
        <end position="714"/>
    </location>
</feature>
<evidence type="ECO:0000259" key="10">
    <source>
        <dbReference type="Pfam" id="PF00133"/>
    </source>
</evidence>
<feature type="binding site" evidence="9">
    <location>
        <position position="514"/>
    </location>
    <ligand>
        <name>ATP</name>
        <dbReference type="ChEBI" id="CHEBI:30616"/>
    </ligand>
</feature>
<comment type="similarity">
    <text evidence="9">Belongs to the class-I aminoacyl-tRNA synthetase family. ValS type 1 subfamily.</text>
</comment>
<dbReference type="SUPFAM" id="SSF52374">
    <property type="entry name" value="Nucleotidylyl transferase"/>
    <property type="match status" value="1"/>
</dbReference>
<comment type="subcellular location">
    <subcellularLocation>
        <location evidence="9">Cytoplasm</location>
    </subcellularLocation>
</comment>
<dbReference type="InterPro" id="IPR002300">
    <property type="entry name" value="aa-tRNA-synth_Ia"/>
</dbReference>
<protein>
    <recommendedName>
        <fullName evidence="9">Valine--tRNA ligase</fullName>
        <ecNumber evidence="9">6.1.1.9</ecNumber>
    </recommendedName>
    <alternativeName>
        <fullName evidence="9">Valyl-tRNA synthetase</fullName>
        <shortName evidence="9">ValRS</shortName>
    </alternativeName>
</protein>
<dbReference type="SUPFAM" id="SSF47323">
    <property type="entry name" value="Anticodon-binding domain of a subclass of class I aminoacyl-tRNA synthetases"/>
    <property type="match status" value="1"/>
</dbReference>
<evidence type="ECO:0000259" key="12">
    <source>
        <dbReference type="Pfam" id="PF10458"/>
    </source>
</evidence>
<keyword evidence="3 9" id="KW-0547">Nucleotide-binding</keyword>
<dbReference type="InterPro" id="IPR010978">
    <property type="entry name" value="tRNA-bd_arm"/>
</dbReference>
<dbReference type="SUPFAM" id="SSF50677">
    <property type="entry name" value="ValRS/IleRS/LeuRS editing domain"/>
    <property type="match status" value="1"/>
</dbReference>
<dbReference type="Pfam" id="PF00133">
    <property type="entry name" value="tRNA-synt_1"/>
    <property type="match status" value="2"/>
</dbReference>
<dbReference type="GO" id="GO:0005524">
    <property type="term" value="F:ATP binding"/>
    <property type="evidence" value="ECO:0007669"/>
    <property type="project" value="UniProtKB-UniRule"/>
</dbReference>
<keyword evidence="1 9" id="KW-0963">Cytoplasm</keyword>
<comment type="domain">
    <text evidence="9">The C-terminal coiled-coil domain is crucial for aminoacylation activity.</text>
</comment>
<evidence type="ECO:0000313" key="13">
    <source>
        <dbReference type="EMBL" id="EXU61031.1"/>
    </source>
</evidence>
<feature type="domain" description="Aminoacyl-tRNA synthetase class Ia" evidence="10">
    <location>
        <begin position="423"/>
        <end position="551"/>
    </location>
</feature>
<dbReference type="Gene3D" id="1.10.287.380">
    <property type="entry name" value="Valyl-tRNA synthetase, C-terminal domain"/>
    <property type="match status" value="1"/>
</dbReference>
<dbReference type="GO" id="GO:0006438">
    <property type="term" value="P:valyl-tRNA aminoacylation"/>
    <property type="evidence" value="ECO:0007669"/>
    <property type="project" value="UniProtKB-UniRule"/>
</dbReference>
<evidence type="ECO:0000256" key="4">
    <source>
        <dbReference type="ARBA" id="ARBA00022840"/>
    </source>
</evidence>
<dbReference type="STRING" id="1188239.MOVI_4420"/>
<dbReference type="InterPro" id="IPR009080">
    <property type="entry name" value="tRNAsynth_Ia_anticodon-bd"/>
</dbReference>
<evidence type="ECO:0000259" key="11">
    <source>
        <dbReference type="Pfam" id="PF08264"/>
    </source>
</evidence>
<dbReference type="Gene3D" id="3.40.50.620">
    <property type="entry name" value="HUPs"/>
    <property type="match status" value="2"/>
</dbReference>
<dbReference type="HAMAP" id="MF_02004">
    <property type="entry name" value="Val_tRNA_synth_type1"/>
    <property type="match status" value="1"/>
</dbReference>